<name>A0A6J4J3S6_9ACTN</name>
<keyword evidence="1" id="KW-0812">Transmembrane</keyword>
<keyword evidence="1" id="KW-1133">Transmembrane helix</keyword>
<dbReference type="AlphaFoldDB" id="A0A6J4J3S6"/>
<organism evidence="2">
    <name type="scientific">uncultured Blastococcus sp</name>
    <dbReference type="NCBI Taxonomy" id="217144"/>
    <lineage>
        <taxon>Bacteria</taxon>
        <taxon>Bacillati</taxon>
        <taxon>Actinomycetota</taxon>
        <taxon>Actinomycetes</taxon>
        <taxon>Geodermatophilales</taxon>
        <taxon>Geodermatophilaceae</taxon>
        <taxon>Blastococcus</taxon>
        <taxon>environmental samples</taxon>
    </lineage>
</organism>
<sequence length="121" mass="12444">MTPALVVTISVAAAVVALLGVLSTLTRRRIGLVHLVAVGLLQALLLVQAGVAVVALAGGERPEDTPTFLSYLLGVTLVPVAGTLWARAEPTRWAGTVLAVAGAVVGVMVWRLLQLWEATGA</sequence>
<evidence type="ECO:0000256" key="1">
    <source>
        <dbReference type="SAM" id="Phobius"/>
    </source>
</evidence>
<feature type="transmembrane region" description="Helical" evidence="1">
    <location>
        <begin position="68"/>
        <end position="86"/>
    </location>
</feature>
<feature type="transmembrane region" description="Helical" evidence="1">
    <location>
        <begin position="32"/>
        <end position="56"/>
    </location>
</feature>
<feature type="transmembrane region" description="Helical" evidence="1">
    <location>
        <begin position="6"/>
        <end position="25"/>
    </location>
</feature>
<evidence type="ECO:0000313" key="2">
    <source>
        <dbReference type="EMBL" id="CAA9269786.1"/>
    </source>
</evidence>
<dbReference type="EMBL" id="CADCTN010000217">
    <property type="protein sequence ID" value="CAA9269786.1"/>
    <property type="molecule type" value="Genomic_DNA"/>
</dbReference>
<reference evidence="2" key="1">
    <citation type="submission" date="2020-02" db="EMBL/GenBank/DDBJ databases">
        <authorList>
            <person name="Meier V. D."/>
        </authorList>
    </citation>
    <scope>NUCLEOTIDE SEQUENCE</scope>
    <source>
        <strain evidence="2">AVDCRST_MAG52</strain>
    </source>
</reference>
<keyword evidence="1" id="KW-0472">Membrane</keyword>
<proteinExistence type="predicted"/>
<accession>A0A6J4J3S6</accession>
<protein>
    <submittedName>
        <fullName evidence="2">Integral membrane protein</fullName>
    </submittedName>
</protein>
<feature type="transmembrane region" description="Helical" evidence="1">
    <location>
        <begin position="93"/>
        <end position="113"/>
    </location>
</feature>
<gene>
    <name evidence="2" type="ORF">AVDCRST_MAG52-3140</name>
</gene>